<name>A0A1U7LYW6_9FIRM</name>
<dbReference type="PANTHER" id="PTHR36512:SF3">
    <property type="entry name" value="BLR5678 PROTEIN"/>
    <property type="match status" value="1"/>
</dbReference>
<dbReference type="PANTHER" id="PTHR36512">
    <property type="entry name" value="D-AMINOPEPTIDASE"/>
    <property type="match status" value="1"/>
</dbReference>
<dbReference type="SUPFAM" id="SSF56266">
    <property type="entry name" value="DmpA/ArgJ-like"/>
    <property type="match status" value="1"/>
</dbReference>
<dbReference type="InterPro" id="IPR005321">
    <property type="entry name" value="Peptidase_S58_DmpA"/>
</dbReference>
<dbReference type="Proteomes" id="UP000187166">
    <property type="component" value="Unassembled WGS sequence"/>
</dbReference>
<dbReference type="STRING" id="1465756.BIV18_02450"/>
<accession>A0A1U7LYW6</accession>
<dbReference type="Pfam" id="PF03576">
    <property type="entry name" value="Peptidase_S58"/>
    <property type="match status" value="1"/>
</dbReference>
<dbReference type="AlphaFoldDB" id="A0A1U7LYW6"/>
<dbReference type="EMBL" id="MJIH01000001">
    <property type="protein sequence ID" value="OLR64486.1"/>
    <property type="molecule type" value="Genomic_DNA"/>
</dbReference>
<reference evidence="2 3" key="1">
    <citation type="journal article" date="2016" name="Appl. Environ. Microbiol.">
        <title>Function and Phylogeny of Bacterial Butyryl Coenzyme A:Acetate Transferases and Their Diversity in the Proximal Colon of Swine.</title>
        <authorList>
            <person name="Trachsel J."/>
            <person name="Bayles D.O."/>
            <person name="Looft T."/>
            <person name="Levine U.Y."/>
            <person name="Allen H.K."/>
        </authorList>
    </citation>
    <scope>NUCLEOTIDE SEQUENCE [LARGE SCALE GENOMIC DNA]</scope>
    <source>
        <strain evidence="2 3">35-6-1</strain>
    </source>
</reference>
<keyword evidence="3" id="KW-1185">Reference proteome</keyword>
<comment type="similarity">
    <text evidence="1">Belongs to the peptidase S58 family.</text>
</comment>
<protein>
    <submittedName>
        <fullName evidence="2">Aminopeptidase</fullName>
    </submittedName>
</protein>
<sequence length="345" mass="37632">MRSDNLKIFTDRKKGPLNKITDVEGIRVGHSTINDGKIKTGVTCIMPHGGDIFKEKLIGASYIINGYGKSLGLIQLDELGTLESPIFMTNTMSIGEVLNSSMKWMIDKYKDVGNKSGAPNIIVTECNDGVINDMRGLHVKEKNVLEAIENISEDFEEGSVGAGTGMISFNLKSGIGSSSRIIEIKGKNYTLGSLVLSNFGKIKDLKIGNREIGCQMYLKSKEKKEGKDKGSIIIIIATDIPLSARQLKRVAKRSAIGLGNVGSFLGHGSGDIAIAFSTANKIKDNTFEDIRILREDLLDEVFKACAESVEESIINSLIYSKSEISKDGKRIFSLEDNLKNLGIDF</sequence>
<gene>
    <name evidence="2" type="ORF">BIV18_02450</name>
</gene>
<comment type="caution">
    <text evidence="2">The sequence shown here is derived from an EMBL/GenBank/DDBJ whole genome shotgun (WGS) entry which is preliminary data.</text>
</comment>
<evidence type="ECO:0000313" key="3">
    <source>
        <dbReference type="Proteomes" id="UP000187166"/>
    </source>
</evidence>
<keyword evidence="2" id="KW-0378">Hydrolase</keyword>
<evidence type="ECO:0000313" key="2">
    <source>
        <dbReference type="EMBL" id="OLR64486.1"/>
    </source>
</evidence>
<dbReference type="Gene3D" id="3.60.70.12">
    <property type="entry name" value="L-amino peptidase D-ALA esterase/amidase"/>
    <property type="match status" value="1"/>
</dbReference>
<keyword evidence="2" id="KW-0031">Aminopeptidase</keyword>
<evidence type="ECO:0000256" key="1">
    <source>
        <dbReference type="ARBA" id="ARBA00007068"/>
    </source>
</evidence>
<dbReference type="GO" id="GO:0004177">
    <property type="term" value="F:aminopeptidase activity"/>
    <property type="evidence" value="ECO:0007669"/>
    <property type="project" value="UniProtKB-KW"/>
</dbReference>
<dbReference type="InterPro" id="IPR016117">
    <property type="entry name" value="ArgJ-like_dom_sf"/>
</dbReference>
<keyword evidence="2" id="KW-0645">Protease</keyword>
<organism evidence="2 3">
    <name type="scientific">Peptoniphilus porci</name>
    <dbReference type="NCBI Taxonomy" id="2652280"/>
    <lineage>
        <taxon>Bacteria</taxon>
        <taxon>Bacillati</taxon>
        <taxon>Bacillota</taxon>
        <taxon>Tissierellia</taxon>
        <taxon>Tissierellales</taxon>
        <taxon>Peptoniphilaceae</taxon>
        <taxon>Peptoniphilus</taxon>
    </lineage>
</organism>
<proteinExistence type="inferred from homology"/>